<dbReference type="PROSITE" id="PS51762">
    <property type="entry name" value="GH16_2"/>
    <property type="match status" value="1"/>
</dbReference>
<dbReference type="Proteomes" id="UP000654370">
    <property type="component" value="Unassembled WGS sequence"/>
</dbReference>
<dbReference type="AlphaFoldDB" id="A0A8H7Q6D4"/>
<evidence type="ECO:0000256" key="1">
    <source>
        <dbReference type="ARBA" id="ARBA00022801"/>
    </source>
</evidence>
<keyword evidence="2" id="KW-0326">Glycosidase</keyword>
<name>A0A8H7Q6D4_MORIS</name>
<dbReference type="InterPro" id="IPR013320">
    <property type="entry name" value="ConA-like_dom_sf"/>
</dbReference>
<reference evidence="5" key="1">
    <citation type="submission" date="2020-12" db="EMBL/GenBank/DDBJ databases">
        <title>Metabolic potential, ecology and presence of endohyphal bacteria is reflected in genomic diversity of Mucoromycotina.</title>
        <authorList>
            <person name="Muszewska A."/>
            <person name="Okrasinska A."/>
            <person name="Steczkiewicz K."/>
            <person name="Drgas O."/>
            <person name="Orlowska M."/>
            <person name="Perlinska-Lenart U."/>
            <person name="Aleksandrzak-Piekarczyk T."/>
            <person name="Szatraj K."/>
            <person name="Zielenkiewicz U."/>
            <person name="Pilsyk S."/>
            <person name="Malc E."/>
            <person name="Mieczkowski P."/>
            <person name="Kruszewska J.S."/>
            <person name="Biernat P."/>
            <person name="Pawlowska J."/>
        </authorList>
    </citation>
    <scope>NUCLEOTIDE SEQUENCE</scope>
    <source>
        <strain evidence="5">WA0000067209</strain>
    </source>
</reference>
<sequence length="253" mass="27112">MGFIDVWCGKNTAIQGGHLVLNVTQECGPDIASTTMVNAGKFEVNMTTGYSSGIVTAFTLLSEGTEQRDEMDMEFLGKNMSYVQTMYFVDGLRVPVHNTAEDIYVATDTSQSQHTYGMEYTPNNLTWFVDGKVVRTIQKSNGTQYPSKPMGLHLGLWDASQFSEWAGTVRHSPLSPSSSIAPGPTSPPTSGALISTGIASAHSTYTSSSAVSPSSSQPSTKPSNPTSSAGTSCFFHDTIVYLLAFILAILFCT</sequence>
<evidence type="ECO:0000259" key="4">
    <source>
        <dbReference type="PROSITE" id="PS51762"/>
    </source>
</evidence>
<dbReference type="GO" id="GO:0004553">
    <property type="term" value="F:hydrolase activity, hydrolyzing O-glycosyl compounds"/>
    <property type="evidence" value="ECO:0007669"/>
    <property type="project" value="InterPro"/>
</dbReference>
<dbReference type="PANTHER" id="PTHR31062">
    <property type="entry name" value="XYLOGLUCAN ENDOTRANSGLUCOSYLASE/HYDROLASE PROTEIN 8-RELATED"/>
    <property type="match status" value="1"/>
</dbReference>
<gene>
    <name evidence="5" type="ORF">INT43_002588</name>
</gene>
<evidence type="ECO:0000313" key="5">
    <source>
        <dbReference type="EMBL" id="KAG2186150.1"/>
    </source>
</evidence>
<proteinExistence type="predicted"/>
<dbReference type="SUPFAM" id="SSF49899">
    <property type="entry name" value="Concanavalin A-like lectins/glucanases"/>
    <property type="match status" value="1"/>
</dbReference>
<dbReference type="Pfam" id="PF00722">
    <property type="entry name" value="Glyco_hydro_16"/>
    <property type="match status" value="1"/>
</dbReference>
<dbReference type="OrthoDB" id="4781at2759"/>
<feature type="domain" description="GH16" evidence="4">
    <location>
        <begin position="1"/>
        <end position="174"/>
    </location>
</feature>
<keyword evidence="6" id="KW-1185">Reference proteome</keyword>
<dbReference type="GO" id="GO:0005975">
    <property type="term" value="P:carbohydrate metabolic process"/>
    <property type="evidence" value="ECO:0007669"/>
    <property type="project" value="InterPro"/>
</dbReference>
<dbReference type="Gene3D" id="2.60.120.200">
    <property type="match status" value="1"/>
</dbReference>
<evidence type="ECO:0000256" key="2">
    <source>
        <dbReference type="ARBA" id="ARBA00023295"/>
    </source>
</evidence>
<evidence type="ECO:0000256" key="3">
    <source>
        <dbReference type="SAM" id="MobiDB-lite"/>
    </source>
</evidence>
<feature type="region of interest" description="Disordered" evidence="3">
    <location>
        <begin position="173"/>
        <end position="193"/>
    </location>
</feature>
<dbReference type="InterPro" id="IPR000757">
    <property type="entry name" value="Beta-glucanase-like"/>
</dbReference>
<dbReference type="InterPro" id="IPR044791">
    <property type="entry name" value="Beta-glucanase/XTH"/>
</dbReference>
<protein>
    <recommendedName>
        <fullName evidence="4">GH16 domain-containing protein</fullName>
    </recommendedName>
</protein>
<comment type="caution">
    <text evidence="5">The sequence shown here is derived from an EMBL/GenBank/DDBJ whole genome shotgun (WGS) entry which is preliminary data.</text>
</comment>
<keyword evidence="1" id="KW-0378">Hydrolase</keyword>
<accession>A0A8H7Q6D4</accession>
<evidence type="ECO:0000313" key="6">
    <source>
        <dbReference type="Proteomes" id="UP000654370"/>
    </source>
</evidence>
<dbReference type="EMBL" id="JAEPQZ010000001">
    <property type="protein sequence ID" value="KAG2186150.1"/>
    <property type="molecule type" value="Genomic_DNA"/>
</dbReference>
<organism evidence="5 6">
    <name type="scientific">Mortierella isabellina</name>
    <name type="common">Filamentous fungus</name>
    <name type="synonym">Umbelopsis isabellina</name>
    <dbReference type="NCBI Taxonomy" id="91625"/>
    <lineage>
        <taxon>Eukaryota</taxon>
        <taxon>Fungi</taxon>
        <taxon>Fungi incertae sedis</taxon>
        <taxon>Mucoromycota</taxon>
        <taxon>Mucoromycotina</taxon>
        <taxon>Umbelopsidomycetes</taxon>
        <taxon>Umbelopsidales</taxon>
        <taxon>Umbelopsidaceae</taxon>
        <taxon>Umbelopsis</taxon>
    </lineage>
</organism>